<gene>
    <name evidence="1" type="ordered locus">Cyan7822_1899</name>
</gene>
<dbReference type="HOGENOM" id="CLU_018941_1_0_3"/>
<dbReference type="AlphaFoldDB" id="E0UAN1"/>
<name>E0UAN1_GLOV7</name>
<sequence>MFSLKWFRKNLPLILSTAIIICFLYNLLAQNIPKTESFPVASQPKVVEIGTNLTGVTDWSTQLPFIDGFKSSRRWIPQSKKKWNAGEFEQLDLDKNGWVKSLPGANASQEYTFVGTLLYHKQNGHYPGGKYVVLYEGEGKIEYSYDGKKDIAASKPGRDVLNVTPSNAGIWLKITETDPKHKGNYIRNIHVLPQAYEKTYKTEIFNPLFLEKIQPFTTLRFMDWMKTNNSSQKEWSDRPTPDDSTWSPKGVPVEIMVALANRLNVNPWFNMPHQATDDYVKNFATYVRDHLKPGLKVYVEYSNEVWNAQFKQFHWVEEQSPLNIYQTYGKRATQMMNIWDQVFGAKKQQVIGVMGGQTANPWVIGQALKQANDSIDVIAIAPYVGGYIGNSKYEQQVESWTRDPDGGLNKLFQEIFKGGVLTNGPSGGGLPKAWPSVAKLREISQKHHLPLVAYEAGQHLVGVGKVTNNQAITKLFIEANRDPRMREVYEQLITQWNQVLGGTLFMNFSDIGQPSKWGSWGALEYLEQKTSPKYQALLNKIHSSKS</sequence>
<dbReference type="RefSeq" id="WP_013321989.1">
    <property type="nucleotide sequence ID" value="NC_014501.1"/>
</dbReference>
<protein>
    <submittedName>
        <fullName evidence="1">Cellulose-binding domain-containing protein</fullName>
    </submittedName>
</protein>
<dbReference type="SUPFAM" id="SSF51445">
    <property type="entry name" value="(Trans)glycosidases"/>
    <property type="match status" value="1"/>
</dbReference>
<dbReference type="OrthoDB" id="7783360at2"/>
<organism evidence="1 2">
    <name type="scientific">Gloeothece verrucosa (strain PCC 7822)</name>
    <name type="common">Cyanothece sp. (strain PCC 7822)</name>
    <dbReference type="NCBI Taxonomy" id="497965"/>
    <lineage>
        <taxon>Bacteria</taxon>
        <taxon>Bacillati</taxon>
        <taxon>Cyanobacteriota</taxon>
        <taxon>Cyanophyceae</taxon>
        <taxon>Oscillatoriophycideae</taxon>
        <taxon>Chroococcales</taxon>
        <taxon>Aphanothecaceae</taxon>
        <taxon>Gloeothece</taxon>
        <taxon>Gloeothece verrucosa</taxon>
    </lineage>
</organism>
<accession>E0UAN1</accession>
<proteinExistence type="predicted"/>
<evidence type="ECO:0000313" key="2">
    <source>
        <dbReference type="Proteomes" id="UP000008206"/>
    </source>
</evidence>
<evidence type="ECO:0000313" key="1">
    <source>
        <dbReference type="EMBL" id="ADN13883.1"/>
    </source>
</evidence>
<dbReference type="Proteomes" id="UP000008206">
    <property type="component" value="Chromosome"/>
</dbReference>
<dbReference type="STRING" id="497965.Cyan7822_1899"/>
<dbReference type="KEGG" id="cyj:Cyan7822_1899"/>
<dbReference type="EMBL" id="CP002198">
    <property type="protein sequence ID" value="ADN13883.1"/>
    <property type="molecule type" value="Genomic_DNA"/>
</dbReference>
<keyword evidence="2" id="KW-1185">Reference proteome</keyword>
<dbReference type="eggNOG" id="COG1028">
    <property type="taxonomic scope" value="Bacteria"/>
</dbReference>
<reference evidence="2" key="1">
    <citation type="journal article" date="2011" name="MBio">
        <title>Novel metabolic attributes of the genus Cyanothece, comprising a group of unicellular nitrogen-fixing Cyanobacteria.</title>
        <authorList>
            <person name="Bandyopadhyay A."/>
            <person name="Elvitigala T."/>
            <person name="Welsh E."/>
            <person name="Stockel J."/>
            <person name="Liberton M."/>
            <person name="Min H."/>
            <person name="Sherman L.A."/>
            <person name="Pakrasi H.B."/>
        </authorList>
    </citation>
    <scope>NUCLEOTIDE SEQUENCE [LARGE SCALE GENOMIC DNA]</scope>
    <source>
        <strain evidence="2">PCC 7822</strain>
    </source>
</reference>
<dbReference type="InterPro" id="IPR017853">
    <property type="entry name" value="GH"/>
</dbReference>